<protein>
    <recommendedName>
        <fullName evidence="3">Aldehyde dehydrogenase domain-containing protein</fullName>
    </recommendedName>
</protein>
<dbReference type="GO" id="GO:0016620">
    <property type="term" value="F:oxidoreductase activity, acting on the aldehyde or oxo group of donors, NAD or NADP as acceptor"/>
    <property type="evidence" value="ECO:0007669"/>
    <property type="project" value="InterPro"/>
</dbReference>
<comment type="similarity">
    <text evidence="1">Belongs to the aldehyde dehydrogenase family.</text>
</comment>
<dbReference type="InterPro" id="IPR016163">
    <property type="entry name" value="Ald_DH_C"/>
</dbReference>
<dbReference type="PANTHER" id="PTHR42804:SF1">
    <property type="entry name" value="ALDEHYDE DEHYDROGENASE-RELATED"/>
    <property type="match status" value="1"/>
</dbReference>
<evidence type="ECO:0000313" key="5">
    <source>
        <dbReference type="Proteomes" id="UP000018511"/>
    </source>
</evidence>
<dbReference type="EMBL" id="AXUP01000088">
    <property type="protein sequence ID" value="ESW40109.1"/>
    <property type="molecule type" value="Genomic_DNA"/>
</dbReference>
<evidence type="ECO:0000259" key="3">
    <source>
        <dbReference type="Pfam" id="PF00171"/>
    </source>
</evidence>
<sequence length="83" mass="8873">MPTRPRALAQANDSPFGLSSAVWAGSREHGLALARQIRAGQCFINGGGFNYQAPFGGYKQSGNGREWGEEGLAEFVEVKAVQC</sequence>
<dbReference type="InterPro" id="IPR015590">
    <property type="entry name" value="Aldehyde_DH_dom"/>
</dbReference>
<dbReference type="InterPro" id="IPR016161">
    <property type="entry name" value="Ald_DH/histidinol_DH"/>
</dbReference>
<dbReference type="FunFam" id="3.40.605.10:FF:000026">
    <property type="entry name" value="Aldehyde dehydrogenase, putative"/>
    <property type="match status" value="1"/>
</dbReference>
<keyword evidence="2" id="KW-0560">Oxidoreductase</keyword>
<dbReference type="Pfam" id="PF00171">
    <property type="entry name" value="Aldedh"/>
    <property type="match status" value="1"/>
</dbReference>
<dbReference type="AlphaFoldDB" id="V7DCR4"/>
<feature type="domain" description="Aldehyde dehydrogenase" evidence="3">
    <location>
        <begin position="7"/>
        <end position="81"/>
    </location>
</feature>
<evidence type="ECO:0000256" key="1">
    <source>
        <dbReference type="ARBA" id="ARBA00009986"/>
    </source>
</evidence>
<evidence type="ECO:0000313" key="4">
    <source>
        <dbReference type="EMBL" id="ESW40109.1"/>
    </source>
</evidence>
<dbReference type="PATRIC" id="fig|1388762.3.peg.1651"/>
<dbReference type="Gene3D" id="3.40.309.10">
    <property type="entry name" value="Aldehyde Dehydrogenase, Chain A, domain 2"/>
    <property type="match status" value="1"/>
</dbReference>
<dbReference type="SUPFAM" id="SSF53720">
    <property type="entry name" value="ALDH-like"/>
    <property type="match status" value="1"/>
</dbReference>
<dbReference type="PANTHER" id="PTHR42804">
    <property type="entry name" value="ALDEHYDE DEHYDROGENASE"/>
    <property type="match status" value="1"/>
</dbReference>
<evidence type="ECO:0000256" key="2">
    <source>
        <dbReference type="ARBA" id="ARBA00023002"/>
    </source>
</evidence>
<reference evidence="4 5" key="1">
    <citation type="submission" date="2013-10" db="EMBL/GenBank/DDBJ databases">
        <title>Whole Genome Shotgun Sequence of Pseudomonas taiwanensis SJ9.</title>
        <authorList>
            <person name="Hong S.-J."/>
            <person name="Shin J.-H."/>
        </authorList>
    </citation>
    <scope>NUCLEOTIDE SEQUENCE [LARGE SCALE GENOMIC DNA]</scope>
    <source>
        <strain evidence="4 5">SJ9</strain>
    </source>
</reference>
<dbReference type="Proteomes" id="UP000018511">
    <property type="component" value="Unassembled WGS sequence"/>
</dbReference>
<name>V7DCR4_9PSED</name>
<organism evidence="4 5">
    <name type="scientific">Pseudomonas taiwanensis SJ9</name>
    <dbReference type="NCBI Taxonomy" id="1388762"/>
    <lineage>
        <taxon>Bacteria</taxon>
        <taxon>Pseudomonadati</taxon>
        <taxon>Pseudomonadota</taxon>
        <taxon>Gammaproteobacteria</taxon>
        <taxon>Pseudomonadales</taxon>
        <taxon>Pseudomonadaceae</taxon>
        <taxon>Pseudomonas</taxon>
    </lineage>
</organism>
<proteinExistence type="inferred from homology"/>
<dbReference type="Gene3D" id="3.40.605.10">
    <property type="entry name" value="Aldehyde Dehydrogenase, Chain A, domain 1"/>
    <property type="match status" value="1"/>
</dbReference>
<gene>
    <name evidence="4" type="ORF">O164_08230</name>
</gene>
<dbReference type="InterPro" id="IPR016162">
    <property type="entry name" value="Ald_DH_N"/>
</dbReference>
<comment type="caution">
    <text evidence="4">The sequence shown here is derived from an EMBL/GenBank/DDBJ whole genome shotgun (WGS) entry which is preliminary data.</text>
</comment>
<accession>V7DCR4</accession>